<sequence>MKLLTILSILIFGASDQGKVRANGFIDPRKPTTNRDTMTFGPALEVVHEFHKQMPTGVAVSTNGRIFITYPRIADSVRYSLAEIVNGKEIPYPSLSIHPKFFEIQQANITTKSFKDSIVSAQTAVLDSQDRLWVVDTGSILRGKTINGGCKLLRIDLQTNQVVDRILFSTPEVHDDSYVSDVRFDLSRGYAYMTDSGPKPGLLVVDLESRKSWRKLDNHPFTSATEKFVPVVEGVPIQPITNGVYGHMAIGADGISLNADGTRLY</sequence>
<evidence type="ECO:0000256" key="2">
    <source>
        <dbReference type="ARBA" id="ARBA00009127"/>
    </source>
</evidence>
<dbReference type="Pfam" id="PF03022">
    <property type="entry name" value="MRJP"/>
    <property type="match status" value="1"/>
</dbReference>
<evidence type="ECO:0000256" key="4">
    <source>
        <dbReference type="SAM" id="SignalP"/>
    </source>
</evidence>
<evidence type="ECO:0008006" key="7">
    <source>
        <dbReference type="Google" id="ProtNLM"/>
    </source>
</evidence>
<evidence type="ECO:0000256" key="1">
    <source>
        <dbReference type="ARBA" id="ARBA00004613"/>
    </source>
</evidence>
<dbReference type="Gene3D" id="2.120.10.30">
    <property type="entry name" value="TolB, C-terminal domain"/>
    <property type="match status" value="1"/>
</dbReference>
<dbReference type="EMBL" id="JASJQH010000494">
    <property type="protein sequence ID" value="KAK9764095.1"/>
    <property type="molecule type" value="Genomic_DNA"/>
</dbReference>
<keyword evidence="3" id="KW-0964">Secreted</keyword>
<organism evidence="5 6">
    <name type="scientific">Basidiobolus ranarum</name>
    <dbReference type="NCBI Taxonomy" id="34480"/>
    <lineage>
        <taxon>Eukaryota</taxon>
        <taxon>Fungi</taxon>
        <taxon>Fungi incertae sedis</taxon>
        <taxon>Zoopagomycota</taxon>
        <taxon>Entomophthoromycotina</taxon>
        <taxon>Basidiobolomycetes</taxon>
        <taxon>Basidiobolales</taxon>
        <taxon>Basidiobolaceae</taxon>
        <taxon>Basidiobolus</taxon>
    </lineage>
</organism>
<keyword evidence="4" id="KW-0732">Signal</keyword>
<comment type="subcellular location">
    <subcellularLocation>
        <location evidence="1">Secreted</location>
    </subcellularLocation>
</comment>
<feature type="chain" id="PRO_5047128799" description="Major royal jelly protein" evidence="4">
    <location>
        <begin position="23"/>
        <end position="265"/>
    </location>
</feature>
<evidence type="ECO:0000313" key="5">
    <source>
        <dbReference type="EMBL" id="KAK9764095.1"/>
    </source>
</evidence>
<reference evidence="5 6" key="1">
    <citation type="submission" date="2023-04" db="EMBL/GenBank/DDBJ databases">
        <title>Genome of Basidiobolus ranarum AG-B5.</title>
        <authorList>
            <person name="Stajich J.E."/>
            <person name="Carter-House D."/>
            <person name="Gryganskyi A."/>
        </authorList>
    </citation>
    <scope>NUCLEOTIDE SEQUENCE [LARGE SCALE GENOMIC DNA]</scope>
    <source>
        <strain evidence="5 6">AG-B5</strain>
    </source>
</reference>
<protein>
    <recommendedName>
        <fullName evidence="7">Major royal jelly protein</fullName>
    </recommendedName>
</protein>
<comment type="similarity">
    <text evidence="2">Belongs to the major royal jelly protein family.</text>
</comment>
<dbReference type="PANTHER" id="PTHR10009:SF18">
    <property type="entry name" value="PROTEIN YELLOW-LIKE PROTEIN"/>
    <property type="match status" value="1"/>
</dbReference>
<feature type="signal peptide" evidence="4">
    <location>
        <begin position="1"/>
        <end position="22"/>
    </location>
</feature>
<accession>A0ABR2WRH2</accession>
<dbReference type="Proteomes" id="UP001479436">
    <property type="component" value="Unassembled WGS sequence"/>
</dbReference>
<evidence type="ECO:0000313" key="6">
    <source>
        <dbReference type="Proteomes" id="UP001479436"/>
    </source>
</evidence>
<dbReference type="PANTHER" id="PTHR10009">
    <property type="entry name" value="PROTEIN YELLOW-RELATED"/>
    <property type="match status" value="1"/>
</dbReference>
<dbReference type="SUPFAM" id="SSF63825">
    <property type="entry name" value="YWTD domain"/>
    <property type="match status" value="1"/>
</dbReference>
<evidence type="ECO:0000256" key="3">
    <source>
        <dbReference type="ARBA" id="ARBA00022525"/>
    </source>
</evidence>
<comment type="caution">
    <text evidence="5">The sequence shown here is derived from an EMBL/GenBank/DDBJ whole genome shotgun (WGS) entry which is preliminary data.</text>
</comment>
<name>A0ABR2WRH2_9FUNG</name>
<dbReference type="InterPro" id="IPR017996">
    <property type="entry name" value="MRJP/yellow-related"/>
</dbReference>
<gene>
    <name evidence="5" type="ORF">K7432_008688</name>
</gene>
<keyword evidence="6" id="KW-1185">Reference proteome</keyword>
<proteinExistence type="inferred from homology"/>
<dbReference type="InterPro" id="IPR011042">
    <property type="entry name" value="6-blade_b-propeller_TolB-like"/>
</dbReference>